<feature type="transmembrane region" description="Helical" evidence="1">
    <location>
        <begin position="106"/>
        <end position="124"/>
    </location>
</feature>
<feature type="transmembrane region" description="Helical" evidence="1">
    <location>
        <begin position="131"/>
        <end position="152"/>
    </location>
</feature>
<name>A0ABM8WL73_9BURK</name>
<feature type="transmembrane region" description="Helical" evidence="1">
    <location>
        <begin position="76"/>
        <end position="94"/>
    </location>
</feature>
<evidence type="ECO:0000256" key="1">
    <source>
        <dbReference type="SAM" id="Phobius"/>
    </source>
</evidence>
<keyword evidence="3" id="KW-1185">Reference proteome</keyword>
<gene>
    <name evidence="2" type="ORF">LMG21510_00972</name>
</gene>
<reference evidence="2 3" key="1">
    <citation type="submission" date="2021-08" db="EMBL/GenBank/DDBJ databases">
        <authorList>
            <person name="Peeters C."/>
        </authorList>
    </citation>
    <scope>NUCLEOTIDE SEQUENCE [LARGE SCALE GENOMIC DNA]</scope>
    <source>
        <strain evidence="2 3">LMG 21510</strain>
    </source>
</reference>
<keyword evidence="1" id="KW-0472">Membrane</keyword>
<feature type="transmembrane region" description="Helical" evidence="1">
    <location>
        <begin position="172"/>
        <end position="190"/>
    </location>
</feature>
<comment type="caution">
    <text evidence="2">The sequence shown here is derived from an EMBL/GenBank/DDBJ whole genome shotgun (WGS) entry which is preliminary data.</text>
</comment>
<feature type="transmembrane region" description="Helical" evidence="1">
    <location>
        <begin position="21"/>
        <end position="39"/>
    </location>
</feature>
<evidence type="ECO:0000313" key="3">
    <source>
        <dbReference type="Proteomes" id="UP000721236"/>
    </source>
</evidence>
<keyword evidence="1" id="KW-0812">Transmembrane</keyword>
<organism evidence="2 3">
    <name type="scientific">Cupriavidus respiraculi</name>
    <dbReference type="NCBI Taxonomy" id="195930"/>
    <lineage>
        <taxon>Bacteria</taxon>
        <taxon>Pseudomonadati</taxon>
        <taxon>Pseudomonadota</taxon>
        <taxon>Betaproteobacteria</taxon>
        <taxon>Burkholderiales</taxon>
        <taxon>Burkholderiaceae</taxon>
        <taxon>Cupriavidus</taxon>
    </lineage>
</organism>
<accession>A0ABM8WL73</accession>
<dbReference type="RefSeq" id="WP_224040011.1">
    <property type="nucleotide sequence ID" value="NZ_CAJZAH010000001.1"/>
</dbReference>
<keyword evidence="1" id="KW-1133">Transmembrane helix</keyword>
<evidence type="ECO:0000313" key="2">
    <source>
        <dbReference type="EMBL" id="CAG9168140.1"/>
    </source>
</evidence>
<sequence>MRAISFPAPVRWHDRPAVGPWLPGAALAVLGLAAPWLEASMARHMALELPLLCLVGLWISRWVGRYGRAARARWNARGLTGLAFATVVASYWMLPVALDMAVLQPAVGIAKVASVVLAGLAAGLSWPGAGMVVQAFFAINWVAMTLFAGMLYQSAPQQLCSVYLTNQQASAGQALGVLAIGGLVLWLVALGRQLGVGTGEPTI</sequence>
<dbReference type="EMBL" id="CAJZAH010000001">
    <property type="protein sequence ID" value="CAG9168140.1"/>
    <property type="molecule type" value="Genomic_DNA"/>
</dbReference>
<dbReference type="Proteomes" id="UP000721236">
    <property type="component" value="Unassembled WGS sequence"/>
</dbReference>
<proteinExistence type="predicted"/>
<evidence type="ECO:0008006" key="4">
    <source>
        <dbReference type="Google" id="ProtNLM"/>
    </source>
</evidence>
<protein>
    <recommendedName>
        <fullName evidence="4">Transmembrane protein</fullName>
    </recommendedName>
</protein>